<keyword evidence="5" id="KW-1185">Reference proteome</keyword>
<dbReference type="Proteomes" id="UP000199024">
    <property type="component" value="Unassembled WGS sequence"/>
</dbReference>
<feature type="domain" description="GH29D-like beta-sandwich" evidence="2">
    <location>
        <begin position="1506"/>
        <end position="1570"/>
    </location>
</feature>
<dbReference type="OrthoDB" id="9799230at2"/>
<feature type="domain" description="GH29D-like beta-sandwich" evidence="2">
    <location>
        <begin position="1670"/>
        <end position="1734"/>
    </location>
</feature>
<sequence>MPPASTLRRRISSAFAVFTVGLLGLGLSSCSKTPVPVAALAPVAGAAFHGLVHGGQQPVKNASIQIYAVGSGGSTALLSPPVSTDSQGNFNVTGRYTCPSASALVYIVSIGGDPGMGANNPNLAEMAALGACGSLSASTYITINEVSTVAAVFELAPYMTSFSQVSYGTDLAGITNAFAEVNVLVNLATGQAPGSGASAGTAVPVSEINTLADIIASCVNSTGGTAGDGSICGTLLSLTGVGGQGNTIAAMLQIARNPSLNVAGLYSLISPNSPFGPVLTSAPGSWGVNPLPVVATPVISLAAGTYEGMQSVTITDATVGSTIYYTTDGTTPTLNSMVYGGSVAIAATSTLRAFAAAPGSLSSAVVSAAYTITAPTHFTGGLITTIAGIGVQAETGDGGQATIASLAPVGVAVDAAGNVYTADSAGNVVRKITPAGIITTIAGTGTQGSSGDGGLATSARLNNPYSVAVDGSGNIFIADEGNERIREITKVDGKINTVAGSGVECSTTTGDGGQATSASLCGAFYVAVDASNNLFISDHYASRIRQVTGGIIYTVAGAVNGGFPNDGPAASANFNGPDGLAVDGAGNLYIADTGHNTIRMMTVGRIMSTIAGTGVQGTTGDGGAALSARLTSPVSIAVDANSNVYLSDGGTRVRKIDATSHSISTVAGNGTSGFSGDGGDSLQAEVNNLYGMAFDANGALYLADNGNNRVRKIVFGRFSIAAAPTFSPAGGTYDSAQTVTLSTTSTGANIFYTTDGSAPSVASTLYTGGITVNNADTVINAIATGNNYATSAPASAEYVISGAQVSALLFSPSGGTYTTTQNVTITALTGNPTIYYTTDGTQPTTSSFVYNGGPITVDHTQRLSAIAVKNGYGTDFVYEANYKINVPETPGIITTAAGGTILTSGLPTTAAQLVANGVAFDADGNMYISDDSTGGAGADVRKVDAITGAVTTLVDQNTRVSGTAGLSFIAAGALAVNGNGDLYIVDTAQSVVWELPVGSSQLVEVAGFNQSGLVSSFRPTGIGVDAQNNLYITDGSSGVVRKWDGSNLTIVAGSPTASSSDPTQVGDGGPATSAWLSNPTGVAVDASGNLYIADTYHGRIRRVDAKTGNISTIAGTGQISVVQQGGYTGDGGPATAAGLSEPDAIALDSAGNVYLSDTLNEAIRKIDMTTGIIRTVAGNGIEGYSGDGGPAIAAELSLGSYVGLAFDSSDNLYIVDRANSRLRKVAPGGTPSTVTAAPFINNQTQPLSSDSSGNYVVAGPITILMSSPTTQSTIYYTLDGSPPTTTSMQYNGGISLSSSATIQAIAVAPGYTASPVTTQAFHLTFKVAPPNFNVSSSSNTGPQTVSISTTTTDGEPSTPGATIYYTTDGTTPTRASTQYTGPFTLSTSTGLQAFAVKTGYQDSDVSFDGVVVNGTAIAPVLSLPAGTYTSVQTVSLSSASSSALIYYTLDGSAPSVGDNLYYGPITVSSTTTIQAIAGGSGYKPSAVTSATYTINLPAAATPTFSPAAGTYTSVQTVAIRSATSGASLYYTTDGSTPTTSSLPYYGPITVSASQTLKAVAIATGYSVSPVGSAAYVLNLTAAAPTFSPAPGTYSTTQSVTLSTTTPGASIYYTLDGTPPTSASALFTGAISVSATETVRAVTVASGYSNSGVATAAYTIAPAAGTPIFSPAAGTYTTLQTVTIQAANSGATLYYTLDGSMPTTSSTRYIGGITVYASETIKAIAVLSGYANSAVGSAAYTINLSKGTISTLAGTGTGSYSGDGSAATSATINGPQGGVYDSAGNLYIADTANNRIRKVNTAGVISNFAGTGTAGFSGDGGAATSAKLNGPTSLAIDGLGTVYVSDTGNNAIRAIASNGTISTYAGAVAGSAHYLTLSTPRGIAVDYYNRLYIADSGAQRIISTNSNAPSISGGFHVLCGTGGWVGQLSNPTGIGLGFSTSDGQVSIYIADAGTKQVSLCGIGAANFSFTTLAGGGTSALADGAVATSVALTSPVAVMLDPGYNGNVYFLDQGAGKLLKLYGGVLIDLAGSGATDPVNDGGLATAGGLSSPGGFLMDTSSNFEIFDTGHNRVRKVTFSH</sequence>
<dbReference type="InterPro" id="IPR026876">
    <property type="entry name" value="Fn3_assoc_repeat"/>
</dbReference>
<evidence type="ECO:0000313" key="4">
    <source>
        <dbReference type="EMBL" id="SFS04248.1"/>
    </source>
</evidence>
<reference evidence="4 5" key="1">
    <citation type="submission" date="2016-10" db="EMBL/GenBank/DDBJ databases">
        <authorList>
            <person name="de Groot N.N."/>
        </authorList>
    </citation>
    <scope>NUCLEOTIDE SEQUENCE [LARGE SCALE GENOMIC DNA]</scope>
    <source>
        <strain evidence="4 5">DSM 21001</strain>
    </source>
</reference>
<evidence type="ECO:0000259" key="2">
    <source>
        <dbReference type="Pfam" id="PF13290"/>
    </source>
</evidence>
<feature type="region of interest" description="Disordered" evidence="1">
    <location>
        <begin position="1053"/>
        <end position="1072"/>
    </location>
</feature>
<dbReference type="RefSeq" id="WP_089836968.1">
    <property type="nucleotide sequence ID" value="NZ_FOZL01000001.1"/>
</dbReference>
<feature type="domain" description="GH29D-like beta-sandwich" evidence="2">
    <location>
        <begin position="302"/>
        <end position="367"/>
    </location>
</feature>
<dbReference type="EMBL" id="FOZL01000001">
    <property type="protein sequence ID" value="SFS04248.1"/>
    <property type="molecule type" value="Genomic_DNA"/>
</dbReference>
<dbReference type="PANTHER" id="PTHR46388:SF2">
    <property type="entry name" value="NHL REPEAT-CONTAINING PROTEIN 2"/>
    <property type="match status" value="1"/>
</dbReference>
<feature type="domain" description="GH29D-like beta-sandwich" evidence="2">
    <location>
        <begin position="812"/>
        <end position="874"/>
    </location>
</feature>
<dbReference type="SUPFAM" id="SSF63829">
    <property type="entry name" value="Calcium-dependent phosphotriesterase"/>
    <property type="match status" value="4"/>
</dbReference>
<dbReference type="Pfam" id="PF13287">
    <property type="entry name" value="Fn3_assoc"/>
    <property type="match status" value="1"/>
</dbReference>
<dbReference type="Pfam" id="PF13290">
    <property type="entry name" value="CHB_HEX_C_1"/>
    <property type="match status" value="8"/>
</dbReference>
<dbReference type="InterPro" id="IPR011042">
    <property type="entry name" value="6-blade_b-propeller_TolB-like"/>
</dbReference>
<gene>
    <name evidence="4" type="ORF">SAMN05421771_0885</name>
</gene>
<feature type="region of interest" description="Disordered" evidence="1">
    <location>
        <begin position="1335"/>
        <end position="1369"/>
    </location>
</feature>
<dbReference type="Pfam" id="PF25021">
    <property type="entry name" value="TEN_NHL"/>
    <property type="match status" value="1"/>
</dbReference>
<proteinExistence type="predicted"/>
<dbReference type="Gene3D" id="2.120.10.30">
    <property type="entry name" value="TolB, C-terminal domain"/>
    <property type="match status" value="8"/>
</dbReference>
<dbReference type="STRING" id="474950.SAMN05421771_0885"/>
<dbReference type="InterPro" id="IPR056822">
    <property type="entry name" value="TEN_NHL"/>
</dbReference>
<evidence type="ECO:0000259" key="3">
    <source>
        <dbReference type="Pfam" id="PF25021"/>
    </source>
</evidence>
<dbReference type="Gene3D" id="2.40.10.500">
    <property type="match status" value="1"/>
</dbReference>
<dbReference type="InterPro" id="IPR059177">
    <property type="entry name" value="GH29D-like_dom"/>
</dbReference>
<dbReference type="SMART" id="SM00135">
    <property type="entry name" value="LY"/>
    <property type="match status" value="5"/>
</dbReference>
<feature type="compositionally biased region" description="Polar residues" evidence="1">
    <location>
        <begin position="1335"/>
        <end position="1355"/>
    </location>
</feature>
<feature type="domain" description="GH29D-like beta-sandwich" evidence="2">
    <location>
        <begin position="728"/>
        <end position="793"/>
    </location>
</feature>
<dbReference type="CDD" id="cd14953">
    <property type="entry name" value="NHL_like_1"/>
    <property type="match status" value="1"/>
</dbReference>
<dbReference type="SUPFAM" id="SSF101898">
    <property type="entry name" value="NHL repeat"/>
    <property type="match status" value="1"/>
</dbReference>
<dbReference type="InterPro" id="IPR000033">
    <property type="entry name" value="LDLR_classB_rpt"/>
</dbReference>
<dbReference type="PANTHER" id="PTHR46388">
    <property type="entry name" value="NHL REPEAT-CONTAINING PROTEIN 2"/>
    <property type="match status" value="1"/>
</dbReference>
<name>A0A1I6LLH7_9BACT</name>
<feature type="domain" description="Teneurin NHL" evidence="3">
    <location>
        <begin position="1046"/>
        <end position="1119"/>
    </location>
</feature>
<organism evidence="4 5">
    <name type="scientific">Granulicella pectinivorans</name>
    <dbReference type="NCBI Taxonomy" id="474950"/>
    <lineage>
        <taxon>Bacteria</taxon>
        <taxon>Pseudomonadati</taxon>
        <taxon>Acidobacteriota</taxon>
        <taxon>Terriglobia</taxon>
        <taxon>Terriglobales</taxon>
        <taxon>Acidobacteriaceae</taxon>
        <taxon>Granulicella</taxon>
    </lineage>
</organism>
<accession>A0A1I6LLH7</accession>
<feature type="domain" description="GH29D-like beta-sandwich" evidence="2">
    <location>
        <begin position="1424"/>
        <end position="1489"/>
    </location>
</feature>
<feature type="domain" description="GH29D-like beta-sandwich" evidence="2">
    <location>
        <begin position="1339"/>
        <end position="1406"/>
    </location>
</feature>
<feature type="domain" description="GH29D-like beta-sandwich" evidence="2">
    <location>
        <begin position="1588"/>
        <end position="1654"/>
    </location>
</feature>
<evidence type="ECO:0000313" key="5">
    <source>
        <dbReference type="Proteomes" id="UP000199024"/>
    </source>
</evidence>
<evidence type="ECO:0000256" key="1">
    <source>
        <dbReference type="SAM" id="MobiDB-lite"/>
    </source>
</evidence>
<protein>
    <submittedName>
        <fullName evidence="4">Sugar lactone lactonase YvrE</fullName>
    </submittedName>
</protein>